<protein>
    <submittedName>
        <fullName evidence="1">Oxysterol-binding protein-related protein 3B-like</fullName>
    </submittedName>
</protein>
<accession>A0A2P2LDM4</accession>
<reference evidence="1" key="1">
    <citation type="submission" date="2018-02" db="EMBL/GenBank/DDBJ databases">
        <title>Rhizophora mucronata_Transcriptome.</title>
        <authorList>
            <person name="Meera S.P."/>
            <person name="Sreeshan A."/>
            <person name="Augustine A."/>
        </authorList>
    </citation>
    <scope>NUCLEOTIDE SEQUENCE</scope>
    <source>
        <tissue evidence="1">Leaf</tissue>
    </source>
</reference>
<evidence type="ECO:0000313" key="1">
    <source>
        <dbReference type="EMBL" id="MBX16072.1"/>
    </source>
</evidence>
<organism evidence="1">
    <name type="scientific">Rhizophora mucronata</name>
    <name type="common">Asiatic mangrove</name>
    <dbReference type="NCBI Taxonomy" id="61149"/>
    <lineage>
        <taxon>Eukaryota</taxon>
        <taxon>Viridiplantae</taxon>
        <taxon>Streptophyta</taxon>
        <taxon>Embryophyta</taxon>
        <taxon>Tracheophyta</taxon>
        <taxon>Spermatophyta</taxon>
        <taxon>Magnoliopsida</taxon>
        <taxon>eudicotyledons</taxon>
        <taxon>Gunneridae</taxon>
        <taxon>Pentapetalae</taxon>
        <taxon>rosids</taxon>
        <taxon>fabids</taxon>
        <taxon>Malpighiales</taxon>
        <taxon>Rhizophoraceae</taxon>
        <taxon>Rhizophora</taxon>
    </lineage>
</organism>
<name>A0A2P2LDM4_RHIMU</name>
<sequence length="17" mass="1732">MSICAVDGIFQPFGSCG</sequence>
<proteinExistence type="predicted"/>
<dbReference type="AlphaFoldDB" id="A0A2P2LDM4"/>
<dbReference type="EMBL" id="GGEC01035588">
    <property type="protein sequence ID" value="MBX16072.1"/>
    <property type="molecule type" value="Transcribed_RNA"/>
</dbReference>